<dbReference type="AlphaFoldDB" id="A0A6G1BP58"/>
<evidence type="ECO:0008006" key="3">
    <source>
        <dbReference type="Google" id="ProtNLM"/>
    </source>
</evidence>
<evidence type="ECO:0000313" key="2">
    <source>
        <dbReference type="Proteomes" id="UP000479710"/>
    </source>
</evidence>
<evidence type="ECO:0000313" key="1">
    <source>
        <dbReference type="EMBL" id="KAF0889612.1"/>
    </source>
</evidence>
<keyword evidence="2" id="KW-1185">Reference proteome</keyword>
<dbReference type="Proteomes" id="UP000479710">
    <property type="component" value="Unassembled WGS sequence"/>
</dbReference>
<gene>
    <name evidence="1" type="ORF">E2562_029286</name>
</gene>
<dbReference type="Gene3D" id="2.30.30.850">
    <property type="match status" value="1"/>
</dbReference>
<name>A0A6G1BP58_9ORYZ</name>
<comment type="caution">
    <text evidence="1">The sequence shown here is derived from an EMBL/GenBank/DDBJ whole genome shotgun (WGS) entry which is preliminary data.</text>
</comment>
<dbReference type="OrthoDB" id="1744372at2759"/>
<organism evidence="1 2">
    <name type="scientific">Oryza meyeriana var. granulata</name>
    <dbReference type="NCBI Taxonomy" id="110450"/>
    <lineage>
        <taxon>Eukaryota</taxon>
        <taxon>Viridiplantae</taxon>
        <taxon>Streptophyta</taxon>
        <taxon>Embryophyta</taxon>
        <taxon>Tracheophyta</taxon>
        <taxon>Spermatophyta</taxon>
        <taxon>Magnoliopsida</taxon>
        <taxon>Liliopsida</taxon>
        <taxon>Poales</taxon>
        <taxon>Poaceae</taxon>
        <taxon>BOP clade</taxon>
        <taxon>Oryzoideae</taxon>
        <taxon>Oryzeae</taxon>
        <taxon>Oryzinae</taxon>
        <taxon>Oryza</taxon>
        <taxon>Oryza meyeriana</taxon>
    </lineage>
</organism>
<accession>A0A6G1BP58</accession>
<protein>
    <recommendedName>
        <fullName evidence="3">Murine leukemia virus integrase C-terminal domain-containing protein</fullName>
    </recommendedName>
</protein>
<proteinExistence type="predicted"/>
<reference evidence="1 2" key="1">
    <citation type="submission" date="2019-11" db="EMBL/GenBank/DDBJ databases">
        <title>Whole genome sequence of Oryza granulata.</title>
        <authorList>
            <person name="Li W."/>
        </authorList>
    </citation>
    <scope>NUCLEOTIDE SEQUENCE [LARGE SCALE GENOMIC DNA]</scope>
    <source>
        <strain evidence="2">cv. Menghai</strain>
        <tissue evidence="1">Leaf</tissue>
    </source>
</reference>
<dbReference type="EMBL" id="SPHZ02000012">
    <property type="protein sequence ID" value="KAF0889612.1"/>
    <property type="molecule type" value="Genomic_DNA"/>
</dbReference>
<sequence length="72" mass="8211">MAWFNTKLAPCSFVPGDMVLRWALNPRKLQSKWEGPFVVTQASTHSAYRLAGLDGVPLPHSWNAETLKKYYM</sequence>